<evidence type="ECO:0000313" key="2">
    <source>
        <dbReference type="EnsemblPlants" id="OPUNC12G07410.1"/>
    </source>
</evidence>
<dbReference type="AlphaFoldDB" id="A0A0E0ML79"/>
<name>A0A0E0ML79_ORYPU</name>
<reference evidence="2" key="1">
    <citation type="submission" date="2015-04" db="UniProtKB">
        <authorList>
            <consortium name="EnsemblPlants"/>
        </authorList>
    </citation>
    <scope>IDENTIFICATION</scope>
</reference>
<evidence type="ECO:0000313" key="3">
    <source>
        <dbReference type="Proteomes" id="UP000026962"/>
    </source>
</evidence>
<protein>
    <submittedName>
        <fullName evidence="2">Uncharacterized protein</fullName>
    </submittedName>
</protein>
<dbReference type="EnsemblPlants" id="OPUNC12G07410.1">
    <property type="protein sequence ID" value="OPUNC12G07410.1"/>
    <property type="gene ID" value="OPUNC12G07410"/>
</dbReference>
<proteinExistence type="predicted"/>
<dbReference type="Gramene" id="OPUNC12G07410.1">
    <property type="protein sequence ID" value="OPUNC12G07410.1"/>
    <property type="gene ID" value="OPUNC12G07410"/>
</dbReference>
<keyword evidence="3" id="KW-1185">Reference proteome</keyword>
<dbReference type="HOGENOM" id="CLU_2926687_0_0_1"/>
<dbReference type="Proteomes" id="UP000026962">
    <property type="component" value="Chromosome 12"/>
</dbReference>
<feature type="compositionally biased region" description="Low complexity" evidence="1">
    <location>
        <begin position="10"/>
        <end position="22"/>
    </location>
</feature>
<feature type="region of interest" description="Disordered" evidence="1">
    <location>
        <begin position="1"/>
        <end position="28"/>
    </location>
</feature>
<sequence>MPRRNRAEAPPLKRSPSSSPSPVAGPPLRFLVLGSKAEGSRRRRPAIFRRRWSTSQVAVAV</sequence>
<evidence type="ECO:0000256" key="1">
    <source>
        <dbReference type="SAM" id="MobiDB-lite"/>
    </source>
</evidence>
<accession>A0A0E0ML79</accession>
<reference evidence="2" key="2">
    <citation type="submission" date="2018-05" db="EMBL/GenBank/DDBJ databases">
        <title>OpunRS2 (Oryza punctata Reference Sequence Version 2).</title>
        <authorList>
            <person name="Zhang J."/>
            <person name="Kudrna D."/>
            <person name="Lee S."/>
            <person name="Talag J."/>
            <person name="Welchert J."/>
            <person name="Wing R.A."/>
        </authorList>
    </citation>
    <scope>NUCLEOTIDE SEQUENCE [LARGE SCALE GENOMIC DNA]</scope>
</reference>
<organism evidence="2">
    <name type="scientific">Oryza punctata</name>
    <name type="common">Red rice</name>
    <dbReference type="NCBI Taxonomy" id="4537"/>
    <lineage>
        <taxon>Eukaryota</taxon>
        <taxon>Viridiplantae</taxon>
        <taxon>Streptophyta</taxon>
        <taxon>Embryophyta</taxon>
        <taxon>Tracheophyta</taxon>
        <taxon>Spermatophyta</taxon>
        <taxon>Magnoliopsida</taxon>
        <taxon>Liliopsida</taxon>
        <taxon>Poales</taxon>
        <taxon>Poaceae</taxon>
        <taxon>BOP clade</taxon>
        <taxon>Oryzoideae</taxon>
        <taxon>Oryzeae</taxon>
        <taxon>Oryzinae</taxon>
        <taxon>Oryza</taxon>
    </lineage>
</organism>